<dbReference type="InterPro" id="IPR044946">
    <property type="entry name" value="Restrct_endonuc_typeI_TRD_sf"/>
</dbReference>
<name>H0UIE8_9BACT</name>
<dbReference type="InterPro" id="IPR052021">
    <property type="entry name" value="Type-I_RS_S_subunit"/>
</dbReference>
<comment type="similarity">
    <text evidence="1">Belongs to the type-I restriction system S methylase family.</text>
</comment>
<evidence type="ECO:0000256" key="1">
    <source>
        <dbReference type="ARBA" id="ARBA00010923"/>
    </source>
</evidence>
<organism evidence="5 6">
    <name type="scientific">Jonquetella anthropi DSM 22815</name>
    <dbReference type="NCBI Taxonomy" id="885272"/>
    <lineage>
        <taxon>Bacteria</taxon>
        <taxon>Thermotogati</taxon>
        <taxon>Synergistota</taxon>
        <taxon>Synergistia</taxon>
        <taxon>Synergistales</taxon>
        <taxon>Dethiosulfovibrionaceae</taxon>
        <taxon>Jonquetella</taxon>
    </lineage>
</organism>
<keyword evidence="6" id="KW-1185">Reference proteome</keyword>
<dbReference type="PANTHER" id="PTHR30408:SF12">
    <property type="entry name" value="TYPE I RESTRICTION ENZYME MJAVIII SPECIFICITY SUBUNIT"/>
    <property type="match status" value="1"/>
</dbReference>
<dbReference type="GO" id="GO:0003677">
    <property type="term" value="F:DNA binding"/>
    <property type="evidence" value="ECO:0007669"/>
    <property type="project" value="UniProtKB-KW"/>
</dbReference>
<dbReference type="EMBL" id="CM001376">
    <property type="protein sequence ID" value="EHM12656.1"/>
    <property type="molecule type" value="Genomic_DNA"/>
</dbReference>
<keyword evidence="5" id="KW-0540">Nuclease</keyword>
<reference evidence="5 6" key="1">
    <citation type="submission" date="2011-11" db="EMBL/GenBank/DDBJ databases">
        <title>The Noncontiguous Finished genome of Jonquetella anthropi DSM 22815.</title>
        <authorList>
            <consortium name="US DOE Joint Genome Institute (JGI-PGF)"/>
            <person name="Lucas S."/>
            <person name="Copeland A."/>
            <person name="Lapidus A."/>
            <person name="Glavina del Rio T."/>
            <person name="Dalin E."/>
            <person name="Tice H."/>
            <person name="Bruce D."/>
            <person name="Goodwin L."/>
            <person name="Pitluck S."/>
            <person name="Peters L."/>
            <person name="Mikhailova N."/>
            <person name="Held B."/>
            <person name="Kyrpides N."/>
            <person name="Mavromatis K."/>
            <person name="Ivanova N."/>
            <person name="Markowitz V."/>
            <person name="Cheng J.-F."/>
            <person name="Hugenholtz P."/>
            <person name="Woyke T."/>
            <person name="Wu D."/>
            <person name="Gronow S."/>
            <person name="Wellnitz S."/>
            <person name="Brambilla E."/>
            <person name="Klenk H.-P."/>
            <person name="Eisen J.A."/>
        </authorList>
    </citation>
    <scope>NUCLEOTIDE SEQUENCE [LARGE SCALE GENOMIC DNA]</scope>
    <source>
        <strain evidence="5 6">DSM 22815</strain>
    </source>
</reference>
<dbReference type="PANTHER" id="PTHR30408">
    <property type="entry name" value="TYPE-1 RESTRICTION ENZYME ECOKI SPECIFICITY PROTEIN"/>
    <property type="match status" value="1"/>
</dbReference>
<dbReference type="STRING" id="885272.JonanDRAFT_0231"/>
<keyword evidence="5" id="KW-0255">Endonuclease</keyword>
<evidence type="ECO:0000259" key="4">
    <source>
        <dbReference type="Pfam" id="PF01420"/>
    </source>
</evidence>
<dbReference type="eggNOG" id="COG0732">
    <property type="taxonomic scope" value="Bacteria"/>
</dbReference>
<dbReference type="Proteomes" id="UP000003806">
    <property type="component" value="Chromosome"/>
</dbReference>
<feature type="domain" description="Type I restriction modification DNA specificity" evidence="4">
    <location>
        <begin position="18"/>
        <end position="195"/>
    </location>
</feature>
<keyword evidence="3" id="KW-0238">DNA-binding</keyword>
<dbReference type="GO" id="GO:0004519">
    <property type="term" value="F:endonuclease activity"/>
    <property type="evidence" value="ECO:0007669"/>
    <property type="project" value="UniProtKB-KW"/>
</dbReference>
<accession>H0UIE8</accession>
<evidence type="ECO:0000256" key="2">
    <source>
        <dbReference type="ARBA" id="ARBA00022747"/>
    </source>
</evidence>
<dbReference type="AlphaFoldDB" id="H0UIE8"/>
<keyword evidence="5" id="KW-0378">Hydrolase</keyword>
<evidence type="ECO:0000256" key="3">
    <source>
        <dbReference type="ARBA" id="ARBA00023125"/>
    </source>
</evidence>
<dbReference type="CDD" id="cd17286">
    <property type="entry name" value="RMtype1_S_Lla161ORF747P_TRD1-CR1_like"/>
    <property type="match status" value="1"/>
</dbReference>
<dbReference type="RefSeq" id="WP_008522445.1">
    <property type="nucleotide sequence ID" value="NZ_CM001376.1"/>
</dbReference>
<evidence type="ECO:0000313" key="6">
    <source>
        <dbReference type="Proteomes" id="UP000003806"/>
    </source>
</evidence>
<dbReference type="InterPro" id="IPR000055">
    <property type="entry name" value="Restrct_endonuc_typeI_TRD"/>
</dbReference>
<dbReference type="Gene3D" id="3.90.220.20">
    <property type="entry name" value="DNA methylase specificity domains"/>
    <property type="match status" value="2"/>
</dbReference>
<dbReference type="HOGENOM" id="CLU_021095_0_1_0"/>
<keyword evidence="2" id="KW-0680">Restriction system</keyword>
<proteinExistence type="inferred from homology"/>
<dbReference type="Gene3D" id="1.10.287.1120">
    <property type="entry name" value="Bipartite methylase S protein"/>
    <property type="match status" value="1"/>
</dbReference>
<dbReference type="GO" id="GO:0009307">
    <property type="term" value="P:DNA restriction-modification system"/>
    <property type="evidence" value="ECO:0007669"/>
    <property type="project" value="UniProtKB-KW"/>
</dbReference>
<protein>
    <submittedName>
        <fullName evidence="5">Restriction endonuclease S subunit</fullName>
    </submittedName>
</protein>
<dbReference type="SUPFAM" id="SSF116734">
    <property type="entry name" value="DNA methylase specificity domain"/>
    <property type="match status" value="2"/>
</dbReference>
<evidence type="ECO:0000313" key="5">
    <source>
        <dbReference type="EMBL" id="EHM12656.1"/>
    </source>
</evidence>
<feature type="domain" description="Type I restriction modification DNA specificity" evidence="4">
    <location>
        <begin position="224"/>
        <end position="397"/>
    </location>
</feature>
<dbReference type="OrthoDB" id="123037at2"/>
<dbReference type="Pfam" id="PF01420">
    <property type="entry name" value="Methylase_S"/>
    <property type="match status" value="2"/>
</dbReference>
<gene>
    <name evidence="5" type="ORF">JonanDRAFT_0231</name>
</gene>
<sequence length="409" mass="46408">MPKTTKRPALRFAGFSGEWEERKLGDIGKARSGVGFPDVEQGGTEGIPFYKVSDMNLVGNEIEMTRSNNYVTNEQIEKKRWNPVDDVPAIFFAKVGAAVMLNRKRLCRFPFLLDNNTMAYSLYNDYWNMEFAKAAFTKIDFTKLIQVGALPSYNSGDVEDIRVMLPPMKEQNKIGQYFAHLDHLIALHERKYSKLMNVKKFMLEKMFPKDGAKVPALRFAGFSSEWEERKLEEIGTIVTGSTPSTDISEYYSSDGIPWVTPTDILENITYNTTKKLSDKGQKVGRIVPPNSILVTCIASIGKNTMLGTVGSCNQQINAIIPNTHEYFPYFLLTESHLWSACMKKSAAAGIMQIVNQKEFSDQKTMVPKLREQTQIGTFFATLDHLLSLHRQELERLQNVKKSCLEKMFA</sequence>